<dbReference type="EMBL" id="CP136707">
    <property type="protein sequence ID" value="WOI35563.1"/>
    <property type="molecule type" value="Genomic_DNA"/>
</dbReference>
<gene>
    <name evidence="1" type="ORF">R1T40_21435</name>
</gene>
<keyword evidence="2" id="KW-1185">Reference proteome</keyword>
<sequence>MRCPVCSSLSCPILARSSNHSCGVRFGGRSSSDPGEQAVYGECKVCAHVATDYFDGWPDRRFKEQIYNADYHIHDPGYVARRPKSTADAVTRFYSTSTRVLDYGSGSGLLPEHLSEVGVDAVAFDPMTLELTAISGQYDLLLCIEVLEHVPNPQAAAETLLRLAADEADIVVTTLLLPEASEHDYWWLGPRNGHIHAFSPNSLAKLFPGIRSFSPGVHYLGNPSHQFLEQMEAAVLCERV</sequence>
<reference evidence="1 2" key="1">
    <citation type="submission" date="2023-10" db="EMBL/GenBank/DDBJ databases">
        <title>Eight complete genome sequences of bacteria isolated from laboratory stock of Giant Kelp gametophytes.</title>
        <authorList>
            <person name="Tolentino B."/>
            <person name="Nuzhdin S."/>
        </authorList>
    </citation>
    <scope>NUCLEOTIDE SEQUENCE [LARGE SCALE GENOMIC DNA]</scope>
    <source>
        <strain evidence="1 2">LC.270.F.C4</strain>
        <plasmid evidence="1 2">unnamed4</plasmid>
    </source>
</reference>
<dbReference type="Proteomes" id="UP001302666">
    <property type="component" value="Plasmid unnamed4"/>
</dbReference>
<dbReference type="Pfam" id="PF13489">
    <property type="entry name" value="Methyltransf_23"/>
    <property type="match status" value="1"/>
</dbReference>
<dbReference type="EC" id="2.1.1.-" evidence="1"/>
<organism evidence="1 2">
    <name type="scientific">Tritonibacter scottomollicae</name>
    <name type="common">Epibacterium scottomollicae</name>
    <dbReference type="NCBI Taxonomy" id="483013"/>
    <lineage>
        <taxon>Bacteria</taxon>
        <taxon>Pseudomonadati</taxon>
        <taxon>Pseudomonadota</taxon>
        <taxon>Alphaproteobacteria</taxon>
        <taxon>Rhodobacterales</taxon>
        <taxon>Paracoccaceae</taxon>
        <taxon>Tritonibacter</taxon>
    </lineage>
</organism>
<protein>
    <submittedName>
        <fullName evidence="1">Class I SAM-dependent methyltransferase</fullName>
        <ecNumber evidence="1">2.1.1.-</ecNumber>
    </submittedName>
</protein>
<dbReference type="Gene3D" id="3.40.50.150">
    <property type="entry name" value="Vaccinia Virus protein VP39"/>
    <property type="match status" value="1"/>
</dbReference>
<proteinExistence type="predicted"/>
<dbReference type="GO" id="GO:0032259">
    <property type="term" value="P:methylation"/>
    <property type="evidence" value="ECO:0007669"/>
    <property type="project" value="UniProtKB-KW"/>
</dbReference>
<evidence type="ECO:0000313" key="2">
    <source>
        <dbReference type="Proteomes" id="UP001302666"/>
    </source>
</evidence>
<dbReference type="SUPFAM" id="SSF53335">
    <property type="entry name" value="S-adenosyl-L-methionine-dependent methyltransferases"/>
    <property type="match status" value="1"/>
</dbReference>
<name>A0ABZ0HL71_TRISK</name>
<dbReference type="GO" id="GO:0008168">
    <property type="term" value="F:methyltransferase activity"/>
    <property type="evidence" value="ECO:0007669"/>
    <property type="project" value="UniProtKB-KW"/>
</dbReference>
<keyword evidence="1" id="KW-0614">Plasmid</keyword>
<evidence type="ECO:0000313" key="1">
    <source>
        <dbReference type="EMBL" id="WOI35563.1"/>
    </source>
</evidence>
<dbReference type="InterPro" id="IPR029063">
    <property type="entry name" value="SAM-dependent_MTases_sf"/>
</dbReference>
<geneLocation type="plasmid" evidence="1 2">
    <name>unnamed4</name>
</geneLocation>
<accession>A0ABZ0HL71</accession>
<keyword evidence="1" id="KW-0489">Methyltransferase</keyword>
<keyword evidence="1" id="KW-0808">Transferase</keyword>